<dbReference type="EC" id="2.7.13.3" evidence="2"/>
<dbReference type="InterPro" id="IPR003661">
    <property type="entry name" value="HisK_dim/P_dom"/>
</dbReference>
<evidence type="ECO:0000256" key="3">
    <source>
        <dbReference type="ARBA" id="ARBA00022553"/>
    </source>
</evidence>
<feature type="compositionally biased region" description="Polar residues" evidence="7">
    <location>
        <begin position="241"/>
        <end position="250"/>
    </location>
</feature>
<dbReference type="GO" id="GO:0005886">
    <property type="term" value="C:plasma membrane"/>
    <property type="evidence" value="ECO:0007669"/>
    <property type="project" value="TreeGrafter"/>
</dbReference>
<dbReference type="InterPro" id="IPR004358">
    <property type="entry name" value="Sig_transdc_His_kin-like_C"/>
</dbReference>
<dbReference type="Proteomes" id="UP000245942">
    <property type="component" value="Unassembled WGS sequence"/>
</dbReference>
<evidence type="ECO:0000259" key="9">
    <source>
        <dbReference type="PROSITE" id="PS50110"/>
    </source>
</evidence>
<evidence type="ECO:0000259" key="8">
    <source>
        <dbReference type="PROSITE" id="PS50109"/>
    </source>
</evidence>
<feature type="modified residue" description="4-aspartylphosphate" evidence="6">
    <location>
        <position position="1020"/>
    </location>
</feature>
<dbReference type="InterPro" id="IPR011006">
    <property type="entry name" value="CheY-like_superfamily"/>
</dbReference>
<dbReference type="PROSITE" id="PS50110">
    <property type="entry name" value="RESPONSE_REGULATORY"/>
    <property type="match status" value="1"/>
</dbReference>
<keyword evidence="4" id="KW-0808">Transferase</keyword>
<feature type="region of interest" description="Disordered" evidence="7">
    <location>
        <begin position="205"/>
        <end position="250"/>
    </location>
</feature>
<dbReference type="EMBL" id="KZ819322">
    <property type="protein sequence ID" value="PWN22772.1"/>
    <property type="molecule type" value="Genomic_DNA"/>
</dbReference>
<dbReference type="InterPro" id="IPR029016">
    <property type="entry name" value="GAF-like_dom_sf"/>
</dbReference>
<feature type="domain" description="Histidine kinase" evidence="8">
    <location>
        <begin position="493"/>
        <end position="752"/>
    </location>
</feature>
<feature type="region of interest" description="Disordered" evidence="7">
    <location>
        <begin position="388"/>
        <end position="408"/>
    </location>
</feature>
<feature type="compositionally biased region" description="Low complexity" evidence="7">
    <location>
        <begin position="274"/>
        <end position="287"/>
    </location>
</feature>
<dbReference type="SUPFAM" id="SSF52172">
    <property type="entry name" value="CheY-like"/>
    <property type="match status" value="1"/>
</dbReference>
<comment type="catalytic activity">
    <reaction evidence="1">
        <text>ATP + protein L-histidine = ADP + protein N-phospho-L-histidine.</text>
        <dbReference type="EC" id="2.7.13.3"/>
    </reaction>
</comment>
<dbReference type="PANTHER" id="PTHR43047">
    <property type="entry name" value="TWO-COMPONENT HISTIDINE PROTEIN KINASE"/>
    <property type="match status" value="1"/>
</dbReference>
<organism evidence="10 11">
    <name type="scientific">Pseudomicrostroma glucosiphilum</name>
    <dbReference type="NCBI Taxonomy" id="1684307"/>
    <lineage>
        <taxon>Eukaryota</taxon>
        <taxon>Fungi</taxon>
        <taxon>Dikarya</taxon>
        <taxon>Basidiomycota</taxon>
        <taxon>Ustilaginomycotina</taxon>
        <taxon>Exobasidiomycetes</taxon>
        <taxon>Microstromatales</taxon>
        <taxon>Microstromatales incertae sedis</taxon>
        <taxon>Pseudomicrostroma</taxon>
    </lineage>
</organism>
<dbReference type="InterPro" id="IPR036890">
    <property type="entry name" value="HATPase_C_sf"/>
</dbReference>
<proteinExistence type="predicted"/>
<keyword evidence="5" id="KW-0418">Kinase</keyword>
<dbReference type="OrthoDB" id="3366029at2759"/>
<dbReference type="Gene3D" id="3.30.450.40">
    <property type="match status" value="1"/>
</dbReference>
<protein>
    <recommendedName>
        <fullName evidence="2">histidine kinase</fullName>
        <ecNumber evidence="2">2.7.13.3</ecNumber>
    </recommendedName>
</protein>
<evidence type="ECO:0000256" key="7">
    <source>
        <dbReference type="SAM" id="MobiDB-lite"/>
    </source>
</evidence>
<keyword evidence="11" id="KW-1185">Reference proteome</keyword>
<reference evidence="10 11" key="1">
    <citation type="journal article" date="2018" name="Mol. Biol. Evol.">
        <title>Broad Genomic Sampling Reveals a Smut Pathogenic Ancestry of the Fungal Clade Ustilaginomycotina.</title>
        <authorList>
            <person name="Kijpornyongpan T."/>
            <person name="Mondo S.J."/>
            <person name="Barry K."/>
            <person name="Sandor L."/>
            <person name="Lee J."/>
            <person name="Lipzen A."/>
            <person name="Pangilinan J."/>
            <person name="LaButti K."/>
            <person name="Hainaut M."/>
            <person name="Henrissat B."/>
            <person name="Grigoriev I.V."/>
            <person name="Spatafora J.W."/>
            <person name="Aime M.C."/>
        </authorList>
    </citation>
    <scope>NUCLEOTIDE SEQUENCE [LARGE SCALE GENOMIC DNA]</scope>
    <source>
        <strain evidence="10 11">MCA 4718</strain>
    </source>
</reference>
<dbReference type="SUPFAM" id="SSF47384">
    <property type="entry name" value="Homodimeric domain of signal transducing histidine kinase"/>
    <property type="match status" value="1"/>
</dbReference>
<dbReference type="Gene3D" id="3.30.565.10">
    <property type="entry name" value="Histidine kinase-like ATPase, C-terminal domain"/>
    <property type="match status" value="1"/>
</dbReference>
<dbReference type="GO" id="GO:0000155">
    <property type="term" value="F:phosphorelay sensor kinase activity"/>
    <property type="evidence" value="ECO:0007669"/>
    <property type="project" value="InterPro"/>
</dbReference>
<dbReference type="PRINTS" id="PR00344">
    <property type="entry name" value="BCTRLSENSOR"/>
</dbReference>
<dbReference type="GO" id="GO:0009927">
    <property type="term" value="F:histidine phosphotransfer kinase activity"/>
    <property type="evidence" value="ECO:0007669"/>
    <property type="project" value="TreeGrafter"/>
</dbReference>
<dbReference type="PANTHER" id="PTHR43047:SF72">
    <property type="entry name" value="OSMOSENSING HISTIDINE PROTEIN KINASE SLN1"/>
    <property type="match status" value="1"/>
</dbReference>
<dbReference type="InterPro" id="IPR005467">
    <property type="entry name" value="His_kinase_dom"/>
</dbReference>
<dbReference type="PROSITE" id="PS50109">
    <property type="entry name" value="HIS_KIN"/>
    <property type="match status" value="1"/>
</dbReference>
<evidence type="ECO:0000256" key="5">
    <source>
        <dbReference type="ARBA" id="ARBA00022777"/>
    </source>
</evidence>
<dbReference type="SUPFAM" id="SSF55781">
    <property type="entry name" value="GAF domain-like"/>
    <property type="match status" value="1"/>
</dbReference>
<dbReference type="SMART" id="SM00387">
    <property type="entry name" value="HATPase_c"/>
    <property type="match status" value="1"/>
</dbReference>
<feature type="compositionally biased region" description="Polar residues" evidence="7">
    <location>
        <begin position="207"/>
        <end position="218"/>
    </location>
</feature>
<feature type="compositionally biased region" description="Polar residues" evidence="7">
    <location>
        <begin position="291"/>
        <end position="309"/>
    </location>
</feature>
<dbReference type="CDD" id="cd17546">
    <property type="entry name" value="REC_hyHK_CKI1_RcsC-like"/>
    <property type="match status" value="1"/>
</dbReference>
<dbReference type="Pfam" id="PF02518">
    <property type="entry name" value="HATPase_c"/>
    <property type="match status" value="1"/>
</dbReference>
<evidence type="ECO:0000256" key="2">
    <source>
        <dbReference type="ARBA" id="ARBA00012438"/>
    </source>
</evidence>
<dbReference type="Gene3D" id="3.40.50.2300">
    <property type="match status" value="1"/>
</dbReference>
<dbReference type="AlphaFoldDB" id="A0A316UC92"/>
<name>A0A316UC92_9BASI</name>
<evidence type="ECO:0000256" key="6">
    <source>
        <dbReference type="PROSITE-ProRule" id="PRU00169"/>
    </source>
</evidence>
<accession>A0A316UC92</accession>
<dbReference type="Gene3D" id="1.10.287.130">
    <property type="match status" value="1"/>
</dbReference>
<feature type="compositionally biased region" description="Low complexity" evidence="7">
    <location>
        <begin position="923"/>
        <end position="938"/>
    </location>
</feature>
<dbReference type="InterPro" id="IPR003594">
    <property type="entry name" value="HATPase_dom"/>
</dbReference>
<dbReference type="InterPro" id="IPR036097">
    <property type="entry name" value="HisK_dim/P_sf"/>
</dbReference>
<sequence length="1115" mass="119281">MLLCVSDSAHTGKGGVCDPEGKQSHLLQPWSQTICSHAMLTNDHKVMIVRDLKDDWRFASNPHYHTRDGGPLRFYACAPLLVAAPGSPDGAKVEIGRLAIVDLQPRPDFGEEDAQLLAEIAAMACEALESEHRERLAQRSNMMQEAITRLADHVWKTPYSALQDLSSTTAPHKQICQVGVDAISEVMPASAAIIDVTAYRVSALRTEGSSSRGSSMTPGTPGRGASVSKGSRPALTGGLSRASSIRSPNSAYPQAPWLDAASPRSSISQLSGFASTPSAASSASSPALWTTPRSNKSSPTHSRSGSRNTALPPFEGAADEYIAQIDPASRLDIFAQSGCLPPPRVTGAEARQDIGDVLIETRRTLERGAGTIVNTLCGPFLTMNRFASSSDNTPSEGNVSADDSQSRMSGFRSPLASLFDGQDETAMYLVLPICQDSTPPQVTFLLVVSFADIVPIDEPEVTFLNHLARIIIGSLIRQKGYLAEHRQLEFVRSLQHELFTPLYGVLGASELLLTSLSNGGKELDTSPDGALARVLETIRLSAGNLSSILDDVLDFGELSGVRSAKSLSRLDVVSLGTLVEEVGQEEVEIAALGLRHAAGLSGDSIVARPPDFIISVHPSLSGLFKADRVAMRKIFRKLLHNCFRFTRRSTANAGLVEIVVRPITCSEPATMQNHETEIPVAFDFIDTGCGMTKKFIEDEYFVPFVKGDSFQQGTGLGGAIAAGLSRQLAGTFDVVSEPDEGTKVTVTLPLLRCNASAKAEQGDDSPASFAQSLHQCKVSRAFLMPFTGSAGHPKTRSLIEQHLVRRGIEIVEDPAAGHIDLLVVPETTLVCPDGACKTHLPHLPGSRVVVVCADPTQRSVNFPALKSLPFHLFRSPFGQAAFASLDSFLAESHPVALRTPPASSHQLPLDTSPAPSVPERPETVPAPAATVPGPVLAGSKAHNRHATSTSGRALTGKAGKPAPTPVAGGFKVLAVEDNPTNLRILTFVLERAGLEYYTAVDGGQAIEQFKKHQPHLVLLDISLPIQDGFACCQQMRQIEVGWSHRPRIFAVTALSSKEDQERGREVGCDAWYHKPISPRILTGLLKGTQAEWKAEQKEASQLGSQDGTAEAVVQG</sequence>
<dbReference type="SUPFAM" id="SSF55874">
    <property type="entry name" value="ATPase domain of HSP90 chaperone/DNA topoisomerase II/histidine kinase"/>
    <property type="match status" value="1"/>
</dbReference>
<evidence type="ECO:0000313" key="10">
    <source>
        <dbReference type="EMBL" id="PWN22772.1"/>
    </source>
</evidence>
<dbReference type="CDD" id="cd00082">
    <property type="entry name" value="HisKA"/>
    <property type="match status" value="1"/>
</dbReference>
<dbReference type="GeneID" id="37017401"/>
<evidence type="ECO:0000256" key="4">
    <source>
        <dbReference type="ARBA" id="ARBA00022679"/>
    </source>
</evidence>
<feature type="region of interest" description="Disordered" evidence="7">
    <location>
        <begin position="268"/>
        <end position="313"/>
    </location>
</feature>
<dbReference type="SMART" id="SM00448">
    <property type="entry name" value="REC"/>
    <property type="match status" value="1"/>
</dbReference>
<dbReference type="Pfam" id="PF00072">
    <property type="entry name" value="Response_reg"/>
    <property type="match status" value="1"/>
</dbReference>
<feature type="region of interest" description="Disordered" evidence="7">
    <location>
        <begin position="1096"/>
        <end position="1115"/>
    </location>
</feature>
<evidence type="ECO:0000256" key="1">
    <source>
        <dbReference type="ARBA" id="ARBA00000085"/>
    </source>
</evidence>
<dbReference type="STRING" id="1684307.A0A316UC92"/>
<feature type="region of interest" description="Disordered" evidence="7">
    <location>
        <begin position="899"/>
        <end position="962"/>
    </location>
</feature>
<evidence type="ECO:0000313" key="11">
    <source>
        <dbReference type="Proteomes" id="UP000245942"/>
    </source>
</evidence>
<gene>
    <name evidence="10" type="ORF">BCV69DRAFT_96929</name>
</gene>
<dbReference type="Pfam" id="PF00512">
    <property type="entry name" value="HisKA"/>
    <property type="match status" value="1"/>
</dbReference>
<feature type="domain" description="Response regulatory" evidence="9">
    <location>
        <begin position="971"/>
        <end position="1089"/>
    </location>
</feature>
<dbReference type="InterPro" id="IPR001789">
    <property type="entry name" value="Sig_transdc_resp-reg_receiver"/>
</dbReference>
<dbReference type="SMART" id="SM00388">
    <property type="entry name" value="HisKA"/>
    <property type="match status" value="1"/>
</dbReference>
<keyword evidence="3 6" id="KW-0597">Phosphoprotein</keyword>
<dbReference type="RefSeq" id="XP_025349932.1">
    <property type="nucleotide sequence ID" value="XM_025495667.1"/>
</dbReference>